<evidence type="ECO:0000313" key="2">
    <source>
        <dbReference type="Proteomes" id="UP000001055"/>
    </source>
</evidence>
<sequence length="167" mass="18442">MDLFLFEAFGNDASLQPSSLRSDIRTPPLAHQQLNSSSITSAIDDTSDQHPKCTGINLAPKDSDEFRFSDSALVTYLNLDFDLTFREPVSTYVDMEPTCDEESADLRNSKYRSKEGILSVTIIPGKPAPGDRESDMKVELVIKASMGVKSIMVNVVVISSDWDIGYL</sequence>
<protein>
    <submittedName>
        <fullName evidence="1">Uncharacterized protein</fullName>
    </submittedName>
</protein>
<accession>Q0TVV4</accession>
<reference evidence="2" key="1">
    <citation type="journal article" date="2007" name="Plant Cell">
        <title>Dothideomycete-plant interactions illuminated by genome sequencing and EST analysis of the wheat pathogen Stagonospora nodorum.</title>
        <authorList>
            <person name="Hane J.K."/>
            <person name="Lowe R.G."/>
            <person name="Solomon P.S."/>
            <person name="Tan K.C."/>
            <person name="Schoch C.L."/>
            <person name="Spatafora J.W."/>
            <person name="Crous P.W."/>
            <person name="Kodira C."/>
            <person name="Birren B.W."/>
            <person name="Galagan J.E."/>
            <person name="Torriani S.F."/>
            <person name="McDonald B.A."/>
            <person name="Oliver R.P."/>
        </authorList>
    </citation>
    <scope>NUCLEOTIDE SEQUENCE [LARGE SCALE GENOMIC DNA]</scope>
    <source>
        <strain evidence="2">SN15 / ATCC MYA-4574 / FGSC 10173</strain>
    </source>
</reference>
<evidence type="ECO:0000313" key="1">
    <source>
        <dbReference type="EMBL" id="EAT76258.1"/>
    </source>
</evidence>
<dbReference type="InParanoid" id="Q0TVV4"/>
<organism evidence="1 2">
    <name type="scientific">Phaeosphaeria nodorum (strain SN15 / ATCC MYA-4574 / FGSC 10173)</name>
    <name type="common">Glume blotch fungus</name>
    <name type="synonym">Parastagonospora nodorum</name>
    <dbReference type="NCBI Taxonomy" id="321614"/>
    <lineage>
        <taxon>Eukaryota</taxon>
        <taxon>Fungi</taxon>
        <taxon>Dikarya</taxon>
        <taxon>Ascomycota</taxon>
        <taxon>Pezizomycotina</taxon>
        <taxon>Dothideomycetes</taxon>
        <taxon>Pleosporomycetidae</taxon>
        <taxon>Pleosporales</taxon>
        <taxon>Pleosporineae</taxon>
        <taxon>Phaeosphaeriaceae</taxon>
        <taxon>Parastagonospora</taxon>
    </lineage>
</organism>
<dbReference type="GeneID" id="5983327"/>
<dbReference type="KEGG" id="pno:SNOG_16272"/>
<name>Q0TVV4_PHANO</name>
<dbReference type="AlphaFoldDB" id="Q0TVV4"/>
<dbReference type="Proteomes" id="UP000001055">
    <property type="component" value="Unassembled WGS sequence"/>
</dbReference>
<proteinExistence type="predicted"/>
<dbReference type="RefSeq" id="XP_001806396.1">
    <property type="nucleotide sequence ID" value="XM_001806344.1"/>
</dbReference>
<dbReference type="EMBL" id="CH445369">
    <property type="protein sequence ID" value="EAT76258.1"/>
    <property type="molecule type" value="Genomic_DNA"/>
</dbReference>
<gene>
    <name evidence="1" type="ORF">SNOG_16272</name>
</gene>